<accession>A0A166I562</accession>
<protein>
    <submittedName>
        <fullName evidence="2">Uncharacterized protein</fullName>
    </submittedName>
</protein>
<dbReference type="Gramene" id="KZN10761">
    <property type="protein sequence ID" value="KZN10761"/>
    <property type="gene ID" value="DCAR_003417"/>
</dbReference>
<organism evidence="2">
    <name type="scientific">Daucus carota subsp. sativus</name>
    <name type="common">Carrot</name>
    <dbReference type="NCBI Taxonomy" id="79200"/>
    <lineage>
        <taxon>Eukaryota</taxon>
        <taxon>Viridiplantae</taxon>
        <taxon>Streptophyta</taxon>
        <taxon>Embryophyta</taxon>
        <taxon>Tracheophyta</taxon>
        <taxon>Spermatophyta</taxon>
        <taxon>Magnoliopsida</taxon>
        <taxon>eudicotyledons</taxon>
        <taxon>Gunneridae</taxon>
        <taxon>Pentapetalae</taxon>
        <taxon>asterids</taxon>
        <taxon>campanulids</taxon>
        <taxon>Apiales</taxon>
        <taxon>Apiaceae</taxon>
        <taxon>Apioideae</taxon>
        <taxon>Scandiceae</taxon>
        <taxon>Daucinae</taxon>
        <taxon>Daucus</taxon>
        <taxon>Daucus sect. Daucus</taxon>
    </lineage>
</organism>
<name>A0A166I562_DAUCS</name>
<evidence type="ECO:0000256" key="1">
    <source>
        <dbReference type="SAM" id="MobiDB-lite"/>
    </source>
</evidence>
<dbReference type="PANTHER" id="PTHR35508:SF1">
    <property type="entry name" value="VOLTAGE-DEPENDENT L-TYPE CALCIUM CHANNEL SUBUNIT"/>
    <property type="match status" value="1"/>
</dbReference>
<reference evidence="2" key="1">
    <citation type="journal article" date="2016" name="Nat. Genet.">
        <title>A high-quality carrot genome assembly provides new insights into carotenoid accumulation and asterid genome evolution.</title>
        <authorList>
            <person name="Iorizzo M."/>
            <person name="Ellison S."/>
            <person name="Senalik D."/>
            <person name="Zeng P."/>
            <person name="Satapoomin P."/>
            <person name="Huang J."/>
            <person name="Bowman M."/>
            <person name="Iovene M."/>
            <person name="Sanseverino W."/>
            <person name="Cavagnaro P."/>
            <person name="Yildiz M."/>
            <person name="Macko-Podgorni A."/>
            <person name="Moranska E."/>
            <person name="Grzebelus E."/>
            <person name="Grzebelus D."/>
            <person name="Ashrafi H."/>
            <person name="Zheng Z."/>
            <person name="Cheng S."/>
            <person name="Spooner D."/>
            <person name="Van Deynze A."/>
            <person name="Simon P."/>
        </authorList>
    </citation>
    <scope>NUCLEOTIDE SEQUENCE [LARGE SCALE GENOMIC DNA]</scope>
    <source>
        <tissue evidence="2">Leaf</tissue>
    </source>
</reference>
<dbReference type="AlphaFoldDB" id="A0A166I562"/>
<proteinExistence type="predicted"/>
<comment type="caution">
    <text evidence="2">The sequence shown here is derived from an EMBL/GenBank/DDBJ whole genome shotgun (WGS) entry which is preliminary data.</text>
</comment>
<evidence type="ECO:0000313" key="2">
    <source>
        <dbReference type="EMBL" id="KZN10761.1"/>
    </source>
</evidence>
<feature type="region of interest" description="Disordered" evidence="1">
    <location>
        <begin position="1"/>
        <end position="49"/>
    </location>
</feature>
<dbReference type="PANTHER" id="PTHR35508">
    <property type="entry name" value="VOLTAGE-DEPENDENT L-TYPE CALCIUM CHANNEL SUBUNIT"/>
    <property type="match status" value="1"/>
</dbReference>
<gene>
    <name evidence="2" type="ORF">DCAR_003417</name>
</gene>
<dbReference type="EMBL" id="LNRQ01000001">
    <property type="protein sequence ID" value="KZN10761.1"/>
    <property type="molecule type" value="Genomic_DNA"/>
</dbReference>
<sequence>MAEVDDSPLNAVNSSTDKLDGDPTGKLNGVTFDDEEEHSSQSKPNPHDDQITLYAVFNNVTNRIFFPRHDDQLDLSTGLLHRIKTTASENWPLLPEASRNTVRHVLLWTQRGSALRSLLVVSWLGLLHTGCLRKIKIVTGDIATSNLGLFVTAIYL</sequence>